<name>A0A9W6GLM0_9FUSO</name>
<proteinExistence type="predicted"/>
<dbReference type="AlphaFoldDB" id="A0A9W6GLM0"/>
<evidence type="ECO:0000313" key="2">
    <source>
        <dbReference type="Proteomes" id="UP001144471"/>
    </source>
</evidence>
<sequence length="75" mass="9119">MVLKEWNKALIWEAKVLMDKKYYSYDQAMNRSWGLNYKSIMADEDVDVSELRELYWKDGAAELERYTEEIIGRYR</sequence>
<dbReference type="EMBL" id="BSDY01000008">
    <property type="protein sequence ID" value="GLI56410.1"/>
    <property type="molecule type" value="Genomic_DNA"/>
</dbReference>
<protein>
    <submittedName>
        <fullName evidence="1">Uncharacterized protein</fullName>
    </submittedName>
</protein>
<gene>
    <name evidence="1" type="ORF">PM10SUCC1_19240</name>
</gene>
<evidence type="ECO:0000313" key="1">
    <source>
        <dbReference type="EMBL" id="GLI56410.1"/>
    </source>
</evidence>
<reference evidence="1" key="1">
    <citation type="submission" date="2022-12" db="EMBL/GenBank/DDBJ databases">
        <title>Reference genome sequencing for broad-spectrum identification of bacterial and archaeal isolates by mass spectrometry.</title>
        <authorList>
            <person name="Sekiguchi Y."/>
            <person name="Tourlousse D.M."/>
        </authorList>
    </citation>
    <scope>NUCLEOTIDE SEQUENCE</scope>
    <source>
        <strain evidence="1">10succ1</strain>
    </source>
</reference>
<keyword evidence="2" id="KW-1185">Reference proteome</keyword>
<organism evidence="1 2">
    <name type="scientific">Propionigenium maris DSM 9537</name>
    <dbReference type="NCBI Taxonomy" id="1123000"/>
    <lineage>
        <taxon>Bacteria</taxon>
        <taxon>Fusobacteriati</taxon>
        <taxon>Fusobacteriota</taxon>
        <taxon>Fusobacteriia</taxon>
        <taxon>Fusobacteriales</taxon>
        <taxon>Fusobacteriaceae</taxon>
        <taxon>Propionigenium</taxon>
    </lineage>
</organism>
<dbReference type="Proteomes" id="UP001144471">
    <property type="component" value="Unassembled WGS sequence"/>
</dbReference>
<accession>A0A9W6GLM0</accession>
<dbReference type="RefSeq" id="WP_281835566.1">
    <property type="nucleotide sequence ID" value="NZ_BSDY01000008.1"/>
</dbReference>
<comment type="caution">
    <text evidence="1">The sequence shown here is derived from an EMBL/GenBank/DDBJ whole genome shotgun (WGS) entry which is preliminary data.</text>
</comment>